<dbReference type="Proteomes" id="UP000814243">
    <property type="component" value="Unassembled WGS sequence"/>
</dbReference>
<feature type="region of interest" description="Disordered" evidence="1">
    <location>
        <begin position="176"/>
        <end position="209"/>
    </location>
</feature>
<accession>A0A922SD61</accession>
<evidence type="ECO:0000313" key="3">
    <source>
        <dbReference type="Proteomes" id="UP000814243"/>
    </source>
</evidence>
<proteinExistence type="predicted"/>
<feature type="compositionally biased region" description="Basic residues" evidence="1">
    <location>
        <begin position="176"/>
        <end position="190"/>
    </location>
</feature>
<reference evidence="2" key="1">
    <citation type="journal article" date="2021" name="G3 (Bethesda)">
        <title>Genome and transcriptome analysis of the beet armyworm Spodoptera exigua reveals targets for pest control. .</title>
        <authorList>
            <person name="Simon S."/>
            <person name="Breeschoten T."/>
            <person name="Jansen H.J."/>
            <person name="Dirks R.P."/>
            <person name="Schranz M.E."/>
            <person name="Ros V.I.D."/>
        </authorList>
    </citation>
    <scope>NUCLEOTIDE SEQUENCE</scope>
    <source>
        <strain evidence="2">TB_SE_WUR_2020</strain>
    </source>
</reference>
<dbReference type="EMBL" id="JACEFF010000675">
    <property type="protein sequence ID" value="KAH9633004.1"/>
    <property type="molecule type" value="Genomic_DNA"/>
</dbReference>
<comment type="caution">
    <text evidence="2">The sequence shown here is derived from an EMBL/GenBank/DDBJ whole genome shotgun (WGS) entry which is preliminary data.</text>
</comment>
<feature type="compositionally biased region" description="Basic and acidic residues" evidence="1">
    <location>
        <begin position="193"/>
        <end position="209"/>
    </location>
</feature>
<evidence type="ECO:0000313" key="2">
    <source>
        <dbReference type="EMBL" id="KAH9633004.1"/>
    </source>
</evidence>
<gene>
    <name evidence="2" type="ORF">HF086_000364</name>
</gene>
<dbReference type="AlphaFoldDB" id="A0A922SD61"/>
<name>A0A922SD61_SPOEX</name>
<sequence length="209" mass="24033">MAFQRHPNLSIRKPEATSINRILGFNKAEVDRFFENLENVMTEYHFPPSHIYNVDETGVTTVQETEKNIAPKGQMLKKSSYLIFKMLANSCQYFQNNKRCLRTVTPTISNNFAQCTDPTISNNFAKVLSVVSPLPNISNKNKTLRKQHSVILSSTPMKTVFEEKEKKRLEKKCKTKTIAKKKGKTSKKAVHIPQEKEKTKGRNQQKRES</sequence>
<protein>
    <submittedName>
        <fullName evidence="2">Uncharacterized protein</fullName>
    </submittedName>
</protein>
<organism evidence="2 3">
    <name type="scientific">Spodoptera exigua</name>
    <name type="common">Beet armyworm</name>
    <name type="synonym">Noctua fulgens</name>
    <dbReference type="NCBI Taxonomy" id="7107"/>
    <lineage>
        <taxon>Eukaryota</taxon>
        <taxon>Metazoa</taxon>
        <taxon>Ecdysozoa</taxon>
        <taxon>Arthropoda</taxon>
        <taxon>Hexapoda</taxon>
        <taxon>Insecta</taxon>
        <taxon>Pterygota</taxon>
        <taxon>Neoptera</taxon>
        <taxon>Endopterygota</taxon>
        <taxon>Lepidoptera</taxon>
        <taxon>Glossata</taxon>
        <taxon>Ditrysia</taxon>
        <taxon>Noctuoidea</taxon>
        <taxon>Noctuidae</taxon>
        <taxon>Amphipyrinae</taxon>
        <taxon>Spodoptera</taxon>
    </lineage>
</organism>
<evidence type="ECO:0000256" key="1">
    <source>
        <dbReference type="SAM" id="MobiDB-lite"/>
    </source>
</evidence>